<evidence type="ECO:0000256" key="1">
    <source>
        <dbReference type="SAM" id="MobiDB-lite"/>
    </source>
</evidence>
<evidence type="ECO:0000313" key="3">
    <source>
        <dbReference type="EMBL" id="WPL18167.1"/>
    </source>
</evidence>
<feature type="chain" id="PRO_5047077990" description="Cell envelope biogenesis protein TolA" evidence="2">
    <location>
        <begin position="24"/>
        <end position="203"/>
    </location>
</feature>
<feature type="signal peptide" evidence="2">
    <location>
        <begin position="1"/>
        <end position="23"/>
    </location>
</feature>
<keyword evidence="2" id="KW-0732">Signal</keyword>
<dbReference type="Proteomes" id="UP001432180">
    <property type="component" value="Chromosome"/>
</dbReference>
<protein>
    <recommendedName>
        <fullName evidence="5">Cell envelope biogenesis protein TolA</fullName>
    </recommendedName>
</protein>
<evidence type="ECO:0000256" key="2">
    <source>
        <dbReference type="SAM" id="SignalP"/>
    </source>
</evidence>
<evidence type="ECO:0008006" key="5">
    <source>
        <dbReference type="Google" id="ProtNLM"/>
    </source>
</evidence>
<gene>
    <name evidence="3" type="ORF">Thiowin_03226</name>
</gene>
<reference evidence="3 4" key="1">
    <citation type="journal article" date="2023" name="Microorganisms">
        <title>Thiorhodovibrio frisius and Trv. litoralis spp. nov., Two Novel Members from a Clade of Fastidious Purple Sulfur Bacteria That Exhibit Unique Red-Shifted Light-Harvesting Capabilities.</title>
        <authorList>
            <person name="Methner A."/>
            <person name="Kuzyk S.B."/>
            <person name="Petersen J."/>
            <person name="Bauer S."/>
            <person name="Brinkmann H."/>
            <person name="Sichau K."/>
            <person name="Wanner G."/>
            <person name="Wolf J."/>
            <person name="Neumann-Schaal M."/>
            <person name="Henke P."/>
            <person name="Tank M."/>
            <person name="Sproer C."/>
            <person name="Bunk B."/>
            <person name="Overmann J."/>
        </authorList>
    </citation>
    <scope>NUCLEOTIDE SEQUENCE [LARGE SCALE GENOMIC DNA]</scope>
    <source>
        <strain evidence="3 4">DSM 6702</strain>
    </source>
</reference>
<organism evidence="3 4">
    <name type="scientific">Thiorhodovibrio winogradskyi</name>
    <dbReference type="NCBI Taxonomy" id="77007"/>
    <lineage>
        <taxon>Bacteria</taxon>
        <taxon>Pseudomonadati</taxon>
        <taxon>Pseudomonadota</taxon>
        <taxon>Gammaproteobacteria</taxon>
        <taxon>Chromatiales</taxon>
        <taxon>Chromatiaceae</taxon>
        <taxon>Thiorhodovibrio</taxon>
    </lineage>
</organism>
<keyword evidence="4" id="KW-1185">Reference proteome</keyword>
<dbReference type="EMBL" id="CP121472">
    <property type="protein sequence ID" value="WPL18167.1"/>
    <property type="molecule type" value="Genomic_DNA"/>
</dbReference>
<proteinExistence type="predicted"/>
<name>A0ABZ0SBA6_9GAMM</name>
<evidence type="ECO:0000313" key="4">
    <source>
        <dbReference type="Proteomes" id="UP001432180"/>
    </source>
</evidence>
<feature type="region of interest" description="Disordered" evidence="1">
    <location>
        <begin position="139"/>
        <end position="160"/>
    </location>
</feature>
<dbReference type="RefSeq" id="WP_328983945.1">
    <property type="nucleotide sequence ID" value="NZ_CP121472.1"/>
</dbReference>
<accession>A0ABZ0SBA6</accession>
<sequence length="203" mass="21942">MRNLNTTAIAVAIGLVFSAGAMAQSLSRSDYEAEEARIADAYKSDKAECNSQSGNKKDICIAEAKGNEKIAKAELEARAEPSAKNDYNVLIAMADADYRVSKEKCNDQEANARDVCIKEAKAAETRAKAEAEVRMKTWKADKSAEETSAEASMQAKEDGIDARQDAAREIIDADYAVAIEKCDAMDGDVKARCVDAAKAKFNQ</sequence>